<evidence type="ECO:0000313" key="11">
    <source>
        <dbReference type="Proteomes" id="UP000502377"/>
    </source>
</evidence>
<comment type="subcellular location">
    <subcellularLocation>
        <location evidence="1">Membrane</location>
    </subcellularLocation>
    <subcellularLocation>
        <location evidence="2">Secreted</location>
    </subcellularLocation>
</comment>
<dbReference type="GO" id="GO:0016020">
    <property type="term" value="C:membrane"/>
    <property type="evidence" value="ECO:0007669"/>
    <property type="project" value="UniProtKB-SubCell"/>
</dbReference>
<dbReference type="InterPro" id="IPR050557">
    <property type="entry name" value="RTX_toxin/Mannuronan_C5-epim"/>
</dbReference>
<dbReference type="PRINTS" id="PR00313">
    <property type="entry name" value="CABNDNGRPT"/>
</dbReference>
<evidence type="ECO:0000259" key="9">
    <source>
        <dbReference type="Pfam" id="PF06594"/>
    </source>
</evidence>
<feature type="region of interest" description="Disordered" evidence="8">
    <location>
        <begin position="1934"/>
        <end position="1975"/>
    </location>
</feature>
<dbReference type="PANTHER" id="PTHR38340">
    <property type="entry name" value="S-LAYER PROTEIN"/>
    <property type="match status" value="1"/>
</dbReference>
<dbReference type="InterPro" id="IPR003995">
    <property type="entry name" value="RTX_toxin_determinant-A"/>
</dbReference>
<feature type="domain" description="Haemolysin-type calcium binding-related" evidence="9">
    <location>
        <begin position="1717"/>
        <end position="1755"/>
    </location>
</feature>
<feature type="region of interest" description="Disordered" evidence="8">
    <location>
        <begin position="2116"/>
        <end position="2181"/>
    </location>
</feature>
<dbReference type="Pfam" id="PF06594">
    <property type="entry name" value="HCBP_related"/>
    <property type="match status" value="7"/>
</dbReference>
<feature type="domain" description="Haemolysin-type calcium binding-related" evidence="9">
    <location>
        <begin position="2028"/>
        <end position="2070"/>
    </location>
</feature>
<dbReference type="KEGG" id="crx:CRECT_1134"/>
<dbReference type="SUPFAM" id="SSF51120">
    <property type="entry name" value="beta-Roll"/>
    <property type="match status" value="11"/>
</dbReference>
<evidence type="ECO:0000256" key="7">
    <source>
        <dbReference type="ARBA" id="ARBA00023136"/>
    </source>
</evidence>
<dbReference type="GO" id="GO:0090729">
    <property type="term" value="F:toxin activity"/>
    <property type="evidence" value="ECO:0007669"/>
    <property type="project" value="UniProtKB-KW"/>
</dbReference>
<dbReference type="Gene3D" id="2.150.10.10">
    <property type="entry name" value="Serralysin-like metalloprotease, C-terminal"/>
    <property type="match status" value="12"/>
</dbReference>
<dbReference type="GO" id="GO:0005509">
    <property type="term" value="F:calcium ion binding"/>
    <property type="evidence" value="ECO:0007669"/>
    <property type="project" value="InterPro"/>
</dbReference>
<feature type="region of interest" description="Disordered" evidence="8">
    <location>
        <begin position="2318"/>
        <end position="2339"/>
    </location>
</feature>
<organism evidence="10 11">
    <name type="scientific">Campylobacter rectus</name>
    <name type="common">Wolinella recta</name>
    <dbReference type="NCBI Taxonomy" id="203"/>
    <lineage>
        <taxon>Bacteria</taxon>
        <taxon>Pseudomonadati</taxon>
        <taxon>Campylobacterota</taxon>
        <taxon>Epsilonproteobacteria</taxon>
        <taxon>Campylobacterales</taxon>
        <taxon>Campylobacteraceae</taxon>
        <taxon>Campylobacter</taxon>
    </lineage>
</organism>
<keyword evidence="6" id="KW-0843">Virulence</keyword>
<evidence type="ECO:0000256" key="2">
    <source>
        <dbReference type="ARBA" id="ARBA00004613"/>
    </source>
</evidence>
<dbReference type="InterPro" id="IPR018511">
    <property type="entry name" value="Hemolysin-typ_Ca-bd_CS"/>
</dbReference>
<keyword evidence="4" id="KW-0800">Toxin</keyword>
<dbReference type="SUPFAM" id="SSF53474">
    <property type="entry name" value="alpha/beta-Hydrolases"/>
    <property type="match status" value="1"/>
</dbReference>
<feature type="compositionally biased region" description="Low complexity" evidence="8">
    <location>
        <begin position="711"/>
        <end position="726"/>
    </location>
</feature>
<feature type="domain" description="Haemolysin-type calcium binding-related" evidence="9">
    <location>
        <begin position="2408"/>
        <end position="2447"/>
    </location>
</feature>
<evidence type="ECO:0000256" key="3">
    <source>
        <dbReference type="ARBA" id="ARBA00022525"/>
    </source>
</evidence>
<gene>
    <name evidence="10" type="ORF">CRECT_1134</name>
</gene>
<dbReference type="InterPro" id="IPR029058">
    <property type="entry name" value="AB_hydrolase_fold"/>
</dbReference>
<dbReference type="InterPro" id="IPR011049">
    <property type="entry name" value="Serralysin-like_metalloprot_C"/>
</dbReference>
<dbReference type="EMBL" id="CP012543">
    <property type="protein sequence ID" value="QCD46794.1"/>
    <property type="molecule type" value="Genomic_DNA"/>
</dbReference>
<dbReference type="Proteomes" id="UP000502377">
    <property type="component" value="Chromosome"/>
</dbReference>
<keyword evidence="5" id="KW-0677">Repeat</keyword>
<evidence type="ECO:0000256" key="8">
    <source>
        <dbReference type="SAM" id="MobiDB-lite"/>
    </source>
</evidence>
<evidence type="ECO:0000256" key="1">
    <source>
        <dbReference type="ARBA" id="ARBA00004370"/>
    </source>
</evidence>
<name>A0A6G5QMH6_CAMRE</name>
<evidence type="ECO:0000256" key="6">
    <source>
        <dbReference type="ARBA" id="ARBA00023026"/>
    </source>
</evidence>
<reference evidence="10 11" key="1">
    <citation type="submission" date="2016-07" db="EMBL/GenBank/DDBJ databases">
        <title>Comparative genomics of the Campylobacter concisus group.</title>
        <authorList>
            <person name="Miller W.G."/>
            <person name="Yee E."/>
            <person name="Chapman M.H."/>
            <person name="Huynh S."/>
            <person name="Bono J.L."/>
            <person name="On S.L.W."/>
            <person name="StLeger J."/>
            <person name="Foster G."/>
            <person name="Parker C.T."/>
        </authorList>
    </citation>
    <scope>NUCLEOTIDE SEQUENCE [LARGE SCALE GENOMIC DNA]</scope>
    <source>
        <strain evidence="10 11">ATCC 33238</strain>
    </source>
</reference>
<dbReference type="PANTHER" id="PTHR38340:SF1">
    <property type="entry name" value="S-LAYER PROTEIN"/>
    <property type="match status" value="1"/>
</dbReference>
<protein>
    <submittedName>
        <fullName evidence="10">Putative calcium-binding protein (Possible hemolysin)</fullName>
    </submittedName>
</protein>
<sequence length="3025" mass="334398">MNDFSKLKIYANLANDAYSSRKIGDKIQNYEVIDTFNFIGFQSTLYKSVDNKKILGIRGTEVEISVNSLSDLYNDLQLALAGVNLQELDLERYYNRLIVQGIISPNEKITVVGHSLGGYLAQILTLKHPEVVNNTYTFNAPGIGGLPGTLLNALGIENFYNPKITDVVAKDGLSLIAGTGLNAGQEIEVSGETHFIAPMTKILYFYDEMIKNGVNEKDITAYLSGFYQIPSKIFDNKKSVEHIANKTLNAINKIVNGDNAEQKDIIDIAIDFEKNNTKFSIEFIFSNGFNQSTFPNSSIPISALYALVHLNPFIVSGVDSPAYKELEKYKDEYSDNYIQDRIKMFDHFMHNVTDVGSYFYDMQSGVSHGITDGSNHGTSDNTNPYIHEITNQFIFGTNQNDVIKDAVALLDDNVKTRVYSLAGDDNIKIVGGSAYIEAGSGNDTIDLRGSKGENTVYGGVNNGKDNDDDGDDIIYGGEGKDTIYGGNGKDTIYTDNDDKEDLLYGGDGFDTYYVGDKDIIFDSDGKGKIVFDTVELKGGTYDKDKEAYVSKDGLIEYRLNESGGKSTLIVQKGDKSITINEFSKEDKSLGIKLANSKIEVSVTNKEGSANWLKESLGDRGLPFTLSLNRKLDKGEYLKVEVVTSMKGDKSIIEFKERDISKDFNFTWEDDNYPQGNRSFVVNACVVDESSDLTAEVISSARGTIKDDDRNPNNPNNSDIPTDPNDPQNAPVRYDPIIIDLNKDGTTTSKLNGAVNFDMDNNGFKEATGWISKDDAFLAYDKNGNGKIDNGSELFGDKTVSVGAYGYTGKTAENGFEALKEFDFNNDNIIDEKDKDFDKLLLWQDLNTNGLTEEGELKTLKEHNIKSIDLRYKETQIDNNGNLIKQTSTVTFNDNTTTTADDVWFKVDLRYTEQPNIDIPERIKALPEVTAFGNLHNLRNAMSKNLELENMIKDYMGLSLEEKAKQLDNVLFKWAGVEGVDKDSRGQFIDARMLGVYEKISGKEFLQWGNNPNPSSPAADIIMGIMSKFKNYVYANIELQTKYKGLIDTTYMYYNDDTNKYDYDFSKVNAKLKELYNAKNYKELSVLTGTIRDGAQYKSELLDSFKNNLEKLASNNNDFALFALSDYISGTDGDDVIRGKSSHNLFVGGKGNDVFHGGYGKNAYIYHKGDGSDTIYESGGESTIYFEDIRKDEVEFSNQDGSGLNIKIKGTQDSINIKRWYSQSVNQIPFKFADGVTMSSQDLRLTVIGDESDNILYGYQNNDTIEGGKGNDKLNGEYGDDTYIYSKGDGNDVISDWGGANILYFKNLSYDDVEFFKQDRNLLIKIKDTGETITINDILSYSSYAAFRFKFSDGTIRDGSNINLMVVGDDQDNTLYGFFRENTFIGGKGNDSLYGNDGDDTYVYSKGDGNDTIIYSYRGKNTLEFKDINKDGVEFSVKGNDLLITVKDTQEYITLKNIFEQNGDFNFKFSDGNVIGTSDLLLTFIGDDNDNILNGYHGNDILEGKKGNDSLYGGKGDDKLYGDEGDDALGGGSGNDILEGGKGNDSLYGGEDNDTYIYHKGDGNDTIHDRQGSNTLVFKDINKNEVDFIRPYNNLKDLIIKIKDTNEQIRILEFFEQNETLFDFKFANGATINRHNIALKIIGDDQDNNLMGYRQNDTLEGKKGNDILQGEKGDDTYIYSKGDGNDSIFDLWGKNTLVFKDINKNEVDFIRPYNNLKDLIIKIKDTNEQIRISEFFMHSKAFFDFKFADGSVLSSDEAKKASLIGNDNDNIIYGFDSDDILKGNGGNDKLYGGDGNDILEGGKGNDILYGHKGDDTYIFGKGDGDDVIYDEAYFTANRNDTIKFKAGINKDDLVFTRTGDNKHDLLIKIKGSNDSITVKDMFKDMERNLYGINKITFDDGTSMSIADIYKATPAIANPNDQSQIYGSPYDDTIYGNEKDNDIRGQAGNDTLYGGEGDDTLRGGDGNDILEGGSGNDTLYGGEGDDTYIFGRDDGNDTLIDSDGNNTIKFKAGINKDDLVFTRTGDNKHDLLIKIKGSNNSITVKDMFRYYTNKDGINKITFDDGTSMSIADIHKATPVIISPNDQSQIYYGSYYDDIIYGNEKDNDIRGQEGNDTIYGGKGNDDISGGNGDDTIYGNDGDDKLYGDKGNDTLYGGNGDDELRGGDGNDTIEGGSGNDTIYGGEGEDTYIFGRGDGQDTIIYADGQDTIKFRAGITKDDLIFKRITPSNLEDSLMIQIKDTKDHIFIKNMFNKEDGSSGIKGLEFDDGSYMSFEEVKQKTLMSPNNYSVIYGFDSDDIIVGGDGDNHIYGRNGNDTLYGGKGSDELHGEAGNDTLYGDDGNDTLIGEEGNDILEGGAGDDNLEGREGSDTYIFGKGDGHDMVYSDEKDTIKLKEGISKDDIAIQKLNDKDLRILIKQTGDSMTVHNIFSKDYPGSIGKIEFSDGSFIDSENIKKIASNNSVFCVDASNSTLDGSSENDTLYGDDRDNRMHGIAGDDVLIGGKGNDSLSGGEGADTYIFGKGDGNDTIYADGNDIVKFKERITKDDILITRDYDDLMIKFKNSDDSIKISNMLYENIDDADDNSQGIKAIEFSDGSSLSLEDIRKIALADKDSTGRGNRIYGFNSDDIINGGLEGETIKAKGGNDIVNGKEGDDIILGGKGDDTLIGGEGDDTYEYRLGDGNDTIDNTGGGNDTLFFAYGILKNSILYKKDNDDLLMTINNDPNQTVRIKNHFLGGDYAIDRIGFGQDDSFEDQEYILKQINVVHLSSANGNNNLSDKDKKDNVYTYTGGKVTISDNGGDDRVVFRLDDDNDQESRVYYSSNGRDLKISTAKIDSSNKNVLEIKNFFVNRNSIIENFDINDYWSITAQSIYEKFGKAFPPETPDTPDDPTPSNPGDGDNGSLTGGSEDNVFNYKGGMVSITDTGGNDKVIFKNPGSRVFYSSNGRDLKISTSKINSSNKNVLEVKNFFSDKNYIIEKFQISDYWTVTAESIYQAFGKTYPAAQNAPLALLGAPNKTNEDSLNDNASDM</sequence>
<dbReference type="Gene3D" id="3.40.50.1820">
    <property type="entry name" value="alpha/beta hydrolase"/>
    <property type="match status" value="1"/>
</dbReference>
<feature type="compositionally biased region" description="Pro residues" evidence="8">
    <location>
        <begin position="2877"/>
        <end position="2889"/>
    </location>
</feature>
<dbReference type="InterPro" id="IPR010566">
    <property type="entry name" value="Haemolys_ca-bd"/>
</dbReference>
<feature type="domain" description="Haemolysin-type calcium binding-related" evidence="9">
    <location>
        <begin position="1863"/>
        <end position="1906"/>
    </location>
</feature>
<dbReference type="InterPro" id="IPR001343">
    <property type="entry name" value="Hemolysn_Ca-bd"/>
</dbReference>
<dbReference type="RefSeq" id="WP_171992683.1">
    <property type="nucleotide sequence ID" value="NZ_CP012543.1"/>
</dbReference>
<proteinExistence type="predicted"/>
<feature type="region of interest" description="Disordered" evidence="8">
    <location>
        <begin position="2873"/>
        <end position="2903"/>
    </location>
</feature>
<feature type="domain" description="Haemolysin-type calcium binding-related" evidence="9">
    <location>
        <begin position="1320"/>
        <end position="1355"/>
    </location>
</feature>
<feature type="compositionally biased region" description="Basic and acidic residues" evidence="8">
    <location>
        <begin position="2138"/>
        <end position="2148"/>
    </location>
</feature>
<feature type="region of interest" description="Disordered" evidence="8">
    <location>
        <begin position="700"/>
        <end position="731"/>
    </location>
</feature>
<dbReference type="GO" id="GO:0005576">
    <property type="term" value="C:extracellular region"/>
    <property type="evidence" value="ECO:0007669"/>
    <property type="project" value="UniProtKB-SubCell"/>
</dbReference>
<keyword evidence="7" id="KW-0472">Membrane</keyword>
<accession>A0A6G5QMH6</accession>
<evidence type="ECO:0000313" key="10">
    <source>
        <dbReference type="EMBL" id="QCD46794.1"/>
    </source>
</evidence>
<feature type="domain" description="Haemolysin-type calcium binding-related" evidence="9">
    <location>
        <begin position="2552"/>
        <end position="2598"/>
    </location>
</feature>
<keyword evidence="3" id="KW-0964">Secreted</keyword>
<dbReference type="PRINTS" id="PR01488">
    <property type="entry name" value="RTXTOXINA"/>
</dbReference>
<feature type="domain" description="Haemolysin-type calcium binding-related" evidence="9">
    <location>
        <begin position="1203"/>
        <end position="1240"/>
    </location>
</feature>
<dbReference type="Pfam" id="PF00353">
    <property type="entry name" value="HemolysinCabind"/>
    <property type="match status" value="16"/>
</dbReference>
<evidence type="ECO:0000256" key="4">
    <source>
        <dbReference type="ARBA" id="ARBA00022656"/>
    </source>
</evidence>
<evidence type="ECO:0000256" key="5">
    <source>
        <dbReference type="ARBA" id="ARBA00022737"/>
    </source>
</evidence>
<dbReference type="PROSITE" id="PS00330">
    <property type="entry name" value="HEMOLYSIN_CALCIUM"/>
    <property type="match status" value="15"/>
</dbReference>